<comment type="caution">
    <text evidence="1">The sequence shown here is derived from an EMBL/GenBank/DDBJ whole genome shotgun (WGS) entry which is preliminary data.</text>
</comment>
<evidence type="ECO:0000313" key="2">
    <source>
        <dbReference type="Proteomes" id="UP001501116"/>
    </source>
</evidence>
<gene>
    <name evidence="1" type="ORF">GCM10009754_28370</name>
</gene>
<dbReference type="Proteomes" id="UP001501116">
    <property type="component" value="Unassembled WGS sequence"/>
</dbReference>
<proteinExistence type="predicted"/>
<keyword evidence="2" id="KW-1185">Reference proteome</keyword>
<reference evidence="2" key="1">
    <citation type="journal article" date="2019" name="Int. J. Syst. Evol. Microbiol.">
        <title>The Global Catalogue of Microorganisms (GCM) 10K type strain sequencing project: providing services to taxonomists for standard genome sequencing and annotation.</title>
        <authorList>
            <consortium name="The Broad Institute Genomics Platform"/>
            <consortium name="The Broad Institute Genome Sequencing Center for Infectious Disease"/>
            <person name="Wu L."/>
            <person name="Ma J."/>
        </authorList>
    </citation>
    <scope>NUCLEOTIDE SEQUENCE [LARGE SCALE GENOMIC DNA]</scope>
    <source>
        <strain evidence="2">JCM 14545</strain>
    </source>
</reference>
<dbReference type="EMBL" id="BAAANN010000010">
    <property type="protein sequence ID" value="GAA1956728.1"/>
    <property type="molecule type" value="Genomic_DNA"/>
</dbReference>
<accession>A0ABP5C672</accession>
<sequence length="78" mass="9105">MSTHTYAEERARADNDDVYATQTRQPVHHLIDWGWSRERCLRLLKQKYRITWKKSACSFCPFAGSKASMPALMQCRVA</sequence>
<evidence type="ECO:0000313" key="1">
    <source>
        <dbReference type="EMBL" id="GAA1956728.1"/>
    </source>
</evidence>
<organism evidence="1 2">
    <name type="scientific">Amycolatopsis minnesotensis</name>
    <dbReference type="NCBI Taxonomy" id="337894"/>
    <lineage>
        <taxon>Bacteria</taxon>
        <taxon>Bacillati</taxon>
        <taxon>Actinomycetota</taxon>
        <taxon>Actinomycetes</taxon>
        <taxon>Pseudonocardiales</taxon>
        <taxon>Pseudonocardiaceae</taxon>
        <taxon>Amycolatopsis</taxon>
    </lineage>
</organism>
<name>A0ABP5C672_9PSEU</name>
<protein>
    <submittedName>
        <fullName evidence="1">Uncharacterized protein</fullName>
    </submittedName>
</protein>